<dbReference type="Proteomes" id="UP000294682">
    <property type="component" value="Unassembled WGS sequence"/>
</dbReference>
<accession>A0A9X8UHP9</accession>
<dbReference type="AlphaFoldDB" id="A0A9X8UHP9"/>
<organism evidence="1 2">
    <name type="scientific">Harryflintia acetispora</name>
    <dbReference type="NCBI Taxonomy" id="1849041"/>
    <lineage>
        <taxon>Bacteria</taxon>
        <taxon>Bacillati</taxon>
        <taxon>Bacillota</taxon>
        <taxon>Clostridia</taxon>
        <taxon>Eubacteriales</taxon>
        <taxon>Oscillospiraceae</taxon>
        <taxon>Harryflintia</taxon>
    </lineage>
</organism>
<gene>
    <name evidence="1" type="ORF">EDD78_11083</name>
</gene>
<dbReference type="EMBL" id="SLUK01000010">
    <property type="protein sequence ID" value="TCL42457.1"/>
    <property type="molecule type" value="Genomic_DNA"/>
</dbReference>
<name>A0A9X8UHP9_9FIRM</name>
<sequence>MKKFLTAFLLVLAILTFCGFSVQENPREYYASLLGQGIITAQEYELLERYAFELPESEQLPLDGFVIGEITTCAIGEQG</sequence>
<dbReference type="RefSeq" id="WP_132084981.1">
    <property type="nucleotide sequence ID" value="NZ_SLUK01000010.1"/>
</dbReference>
<comment type="caution">
    <text evidence="1">The sequence shown here is derived from an EMBL/GenBank/DDBJ whole genome shotgun (WGS) entry which is preliminary data.</text>
</comment>
<evidence type="ECO:0000313" key="2">
    <source>
        <dbReference type="Proteomes" id="UP000294682"/>
    </source>
</evidence>
<protein>
    <submittedName>
        <fullName evidence="1">Uncharacterized protein</fullName>
    </submittedName>
</protein>
<reference evidence="1 2" key="1">
    <citation type="submission" date="2019-03" db="EMBL/GenBank/DDBJ databases">
        <title>Genomic Encyclopedia of Type Strains, Phase IV (KMG-IV): sequencing the most valuable type-strain genomes for metagenomic binning, comparative biology and taxonomic classification.</title>
        <authorList>
            <person name="Goeker M."/>
        </authorList>
    </citation>
    <scope>NUCLEOTIDE SEQUENCE [LARGE SCALE GENOMIC DNA]</scope>
    <source>
        <strain evidence="1 2">DSM 100433</strain>
    </source>
</reference>
<evidence type="ECO:0000313" key="1">
    <source>
        <dbReference type="EMBL" id="TCL42457.1"/>
    </source>
</evidence>
<proteinExistence type="predicted"/>
<keyword evidence="2" id="KW-1185">Reference proteome</keyword>